<reference evidence="1 2" key="1">
    <citation type="journal article" date="2017" name="Genome Announc.">
        <title>Draft Genome Sequence of Romboutsia weinsteinii sp. nov. Strain CCRI-19649(T) Isolated from Surface Water.</title>
        <authorList>
            <person name="Maheux A.F."/>
            <person name="Boudreau D.K."/>
            <person name="Berube E."/>
            <person name="Boissinot M."/>
            <person name="Cantin P."/>
            <person name="Raymond F."/>
            <person name="Corbeil J."/>
            <person name="Omar R.F."/>
            <person name="Bergeron M.G."/>
        </authorList>
    </citation>
    <scope>NUCLEOTIDE SEQUENCE [LARGE SCALE GENOMIC DNA]</scope>
    <source>
        <strain evidence="1 2">CCRI-19649</strain>
    </source>
</reference>
<evidence type="ECO:0000313" key="1">
    <source>
        <dbReference type="EMBL" id="RDY26860.1"/>
    </source>
</evidence>
<keyword evidence="2" id="KW-1185">Reference proteome</keyword>
<dbReference type="Proteomes" id="UP000215694">
    <property type="component" value="Unassembled WGS sequence"/>
</dbReference>
<organism evidence="1 2">
    <name type="scientific">Romboutsia weinsteinii</name>
    <dbReference type="NCBI Taxonomy" id="2020949"/>
    <lineage>
        <taxon>Bacteria</taxon>
        <taxon>Bacillati</taxon>
        <taxon>Bacillota</taxon>
        <taxon>Clostridia</taxon>
        <taxon>Peptostreptococcales</taxon>
        <taxon>Peptostreptococcaceae</taxon>
        <taxon>Romboutsia</taxon>
    </lineage>
</organism>
<dbReference type="AlphaFoldDB" id="A0A371J253"/>
<proteinExistence type="predicted"/>
<dbReference type="OrthoDB" id="9801061at2"/>
<name>A0A371J253_9FIRM</name>
<evidence type="ECO:0000313" key="2">
    <source>
        <dbReference type="Proteomes" id="UP000215694"/>
    </source>
</evidence>
<protein>
    <submittedName>
        <fullName evidence="1">Uncharacterized protein</fullName>
    </submittedName>
</protein>
<accession>A0A371J253</accession>
<gene>
    <name evidence="1" type="ORF">CHL78_011720</name>
</gene>
<sequence>MAKYPNDSVYSCKNYDCRECNENSCQNCDCRDCSEDSCKNCDHKKDCKQEYKIHFNDELSIECCGDFVKQRFVLSTILRNNVSVIYNSTKFQTRVKNAQTFISQNQCIEGFPSGRVIARNLSSNTSISYTVIGGSGQVTTIEVGAKSEAVILAQDISRVEASSVRSKDPARVLFIFDIINPINED</sequence>
<dbReference type="EMBL" id="NOJY02000019">
    <property type="protein sequence ID" value="RDY26860.1"/>
    <property type="molecule type" value="Genomic_DNA"/>
</dbReference>
<dbReference type="RefSeq" id="WP_094366728.1">
    <property type="nucleotide sequence ID" value="NZ_NOJY02000019.1"/>
</dbReference>
<comment type="caution">
    <text evidence="1">The sequence shown here is derived from an EMBL/GenBank/DDBJ whole genome shotgun (WGS) entry which is preliminary data.</text>
</comment>